<feature type="region of interest" description="Disordered" evidence="2">
    <location>
        <begin position="150"/>
        <end position="220"/>
    </location>
</feature>
<evidence type="ECO:0000313" key="3">
    <source>
        <dbReference type="EMBL" id="BBE17227.1"/>
    </source>
</evidence>
<reference evidence="3" key="1">
    <citation type="journal article" date="2020" name="Int. J. Syst. Evol. Microbiol.">
        <title>Aquipluma nitroreducens gen. nov. sp. nov., a novel facultatively anaerobic bacterium isolated from a freshwater lake.</title>
        <authorList>
            <person name="Watanabe M."/>
            <person name="Kojima H."/>
            <person name="Fukui M."/>
        </authorList>
    </citation>
    <scope>NUCLEOTIDE SEQUENCE</scope>
    <source>
        <strain evidence="3">MeG22</strain>
    </source>
</reference>
<organism evidence="3 4">
    <name type="scientific">Aquipluma nitroreducens</name>
    <dbReference type="NCBI Taxonomy" id="2010828"/>
    <lineage>
        <taxon>Bacteria</taxon>
        <taxon>Pseudomonadati</taxon>
        <taxon>Bacteroidota</taxon>
        <taxon>Bacteroidia</taxon>
        <taxon>Marinilabiliales</taxon>
        <taxon>Prolixibacteraceae</taxon>
        <taxon>Aquipluma</taxon>
    </lineage>
</organism>
<sequence>MFPKMYSGIENKGKFKSLPIKTRLNYRLKSEIKMDKRKLIQIIEKELEELKVLSEEVSEDENDISLIIGLAISKSRLLCQEFELLRELSAKNFAIPTDDSSKENEADEDEISDISISDPELEIVSIDEQEMDEAPEPDEDDIDLPDFADENEEEFQEEEPEVEEDDLTDEEDDIDFIEEEIEEEGLIEFGENNPDNSEENEEEDESQPESNIKPTELNTDQQAGVREIYIDDAEEDDLEPIKIESVPDVTERPVMREIPKPEELIQEKLITDEPSAKDRSLNATIGEAKSTEPLVTNGSITSLRAAIGLNDRFLFIREIFSNNTDKYNSIIDQLDKLENQQQAVELLKANITLQKNETSLKFVDLLKRRFSK</sequence>
<feature type="coiled-coil region" evidence="1">
    <location>
        <begin position="327"/>
        <end position="357"/>
    </location>
</feature>
<proteinExistence type="predicted"/>
<gene>
    <name evidence="3" type="ORF">AQPE_1376</name>
</gene>
<dbReference type="EMBL" id="AP018694">
    <property type="protein sequence ID" value="BBE17227.1"/>
    <property type="molecule type" value="Genomic_DNA"/>
</dbReference>
<feature type="region of interest" description="Disordered" evidence="2">
    <location>
        <begin position="96"/>
        <end position="121"/>
    </location>
</feature>
<accession>A0A5K7S6V5</accession>
<feature type="compositionally biased region" description="Acidic residues" evidence="2">
    <location>
        <begin position="196"/>
        <end position="207"/>
    </location>
</feature>
<keyword evidence="4" id="KW-1185">Reference proteome</keyword>
<dbReference type="Proteomes" id="UP001193389">
    <property type="component" value="Chromosome"/>
</dbReference>
<dbReference type="AlphaFoldDB" id="A0A5K7S6V5"/>
<evidence type="ECO:0000256" key="2">
    <source>
        <dbReference type="SAM" id="MobiDB-lite"/>
    </source>
</evidence>
<dbReference type="KEGG" id="anf:AQPE_1376"/>
<feature type="coiled-coil region" evidence="1">
    <location>
        <begin position="33"/>
        <end position="63"/>
    </location>
</feature>
<keyword evidence="1" id="KW-0175">Coiled coil</keyword>
<evidence type="ECO:0000256" key="1">
    <source>
        <dbReference type="SAM" id="Coils"/>
    </source>
</evidence>
<name>A0A5K7S6V5_9BACT</name>
<feature type="compositionally biased region" description="Acidic residues" evidence="2">
    <location>
        <begin position="150"/>
        <end position="186"/>
    </location>
</feature>
<protein>
    <submittedName>
        <fullName evidence="3">MJ0042 family finger-like protein</fullName>
    </submittedName>
</protein>
<evidence type="ECO:0000313" key="4">
    <source>
        <dbReference type="Proteomes" id="UP001193389"/>
    </source>
</evidence>